<organism evidence="1 2">
    <name type="scientific">Mesonia algae</name>
    <dbReference type="NCBI Taxonomy" id="213248"/>
    <lineage>
        <taxon>Bacteria</taxon>
        <taxon>Pseudomonadati</taxon>
        <taxon>Bacteroidota</taxon>
        <taxon>Flavobacteriia</taxon>
        <taxon>Flavobacteriales</taxon>
        <taxon>Flavobacteriaceae</taxon>
        <taxon>Mesonia</taxon>
    </lineage>
</organism>
<dbReference type="EMBL" id="QKYV01000006">
    <property type="protein sequence ID" value="PZW39066.1"/>
    <property type="molecule type" value="Genomic_DNA"/>
</dbReference>
<dbReference type="Proteomes" id="UP000249542">
    <property type="component" value="Unassembled WGS sequence"/>
</dbReference>
<accession>A0A2W7HWN1</accession>
<dbReference type="GO" id="GO:0016740">
    <property type="term" value="F:transferase activity"/>
    <property type="evidence" value="ECO:0007669"/>
    <property type="project" value="UniProtKB-KW"/>
</dbReference>
<dbReference type="RefSeq" id="WP_111541495.1">
    <property type="nucleotide sequence ID" value="NZ_QKYV01000006.1"/>
</dbReference>
<evidence type="ECO:0000313" key="2">
    <source>
        <dbReference type="Proteomes" id="UP000249542"/>
    </source>
</evidence>
<reference evidence="1 2" key="1">
    <citation type="submission" date="2018-06" db="EMBL/GenBank/DDBJ databases">
        <title>Genomic Encyclopedia of Archaeal and Bacterial Type Strains, Phase II (KMG-II): from individual species to whole genera.</title>
        <authorList>
            <person name="Goeker M."/>
        </authorList>
    </citation>
    <scope>NUCLEOTIDE SEQUENCE [LARGE SCALE GENOMIC DNA]</scope>
    <source>
        <strain evidence="1 2">DSM 15361</strain>
    </source>
</reference>
<dbReference type="Pfam" id="PF13704">
    <property type="entry name" value="Glyco_tranf_2_4"/>
    <property type="match status" value="1"/>
</dbReference>
<gene>
    <name evidence="1" type="ORF">LX95_02206</name>
</gene>
<keyword evidence="2" id="KW-1185">Reference proteome</keyword>
<dbReference type="GO" id="GO:0030244">
    <property type="term" value="P:cellulose biosynthetic process"/>
    <property type="evidence" value="ECO:0007669"/>
    <property type="project" value="InterPro"/>
</dbReference>
<sequence length="335" mass="39471">MKVAVVMTVKNEERLLLQNIQYHLGIGIDCIFIYFDGTTDHGKEKVKEISKVIVQDSVQAEKYKDRDYLDRFTSNAQEHHTARQCLNTYDALEQSKAAGIDWLISLDADELFITNEKGYQSVEEFFTTYNENGVEQIHLEPLEIIARQEKYDNVMAEETLFKVKKSFKSKFDQIYHQIYNPYTKTHLTTSYWLGQTMGKAAIRVNSGLIPKNVHRYEHGVKNKKVVKINAGNVLHYHMYDFEDFIKKFKNFKDHPPVFLSGNAIENFKQLFIQLVNDPNFNQRELKKYYKENLFFDSKKLKDLKKTRFFNILSRKEKAFIEITKSKEVLKGFTHE</sequence>
<comment type="caution">
    <text evidence="1">The sequence shown here is derived from an EMBL/GenBank/DDBJ whole genome shotgun (WGS) entry which is preliminary data.</text>
</comment>
<protein>
    <submittedName>
        <fullName evidence="1">Glycosyl transferase family 2</fullName>
    </submittedName>
</protein>
<dbReference type="GO" id="GO:0009737">
    <property type="term" value="P:response to abscisic acid"/>
    <property type="evidence" value="ECO:0007669"/>
    <property type="project" value="InterPro"/>
</dbReference>
<keyword evidence="1" id="KW-0808">Transferase</keyword>
<proteinExistence type="predicted"/>
<dbReference type="PANTHER" id="PTHR46701:SF7">
    <property type="entry name" value="GLYCOSYLTRANSFERASE-LIKE KOBITO 1"/>
    <property type="match status" value="1"/>
</dbReference>
<dbReference type="AlphaFoldDB" id="A0A2W7HWN1"/>
<evidence type="ECO:0000313" key="1">
    <source>
        <dbReference type="EMBL" id="PZW39066.1"/>
    </source>
</evidence>
<dbReference type="InterPro" id="IPR044224">
    <property type="entry name" value="KOBITO1-like"/>
</dbReference>
<dbReference type="PANTHER" id="PTHR46701">
    <property type="entry name" value="GLYCOSYLTRANSFERASE-LIKE KOBITO 1"/>
    <property type="match status" value="1"/>
</dbReference>
<name>A0A2W7HWN1_9FLAO</name>